<dbReference type="Proteomes" id="UP001234495">
    <property type="component" value="Unassembled WGS sequence"/>
</dbReference>
<reference evidence="1 2" key="1">
    <citation type="submission" date="2023-07" db="EMBL/GenBank/DDBJ databases">
        <title>Genomic Encyclopedia of Type Strains, Phase IV (KMG-IV): sequencing the most valuable type-strain genomes for metagenomic binning, comparative biology and taxonomic classification.</title>
        <authorList>
            <person name="Goeker M."/>
        </authorList>
    </citation>
    <scope>NUCLEOTIDE SEQUENCE [LARGE SCALE GENOMIC DNA]</scope>
    <source>
        <strain evidence="1 2">DSM 29005</strain>
    </source>
</reference>
<dbReference type="EMBL" id="JAUSUD010000004">
    <property type="protein sequence ID" value="MDQ0230172.1"/>
    <property type="molecule type" value="Genomic_DNA"/>
</dbReference>
<keyword evidence="2" id="KW-1185">Reference proteome</keyword>
<gene>
    <name evidence="1" type="ORF">J2S19_001424</name>
</gene>
<proteinExistence type="predicted"/>
<evidence type="ECO:0000313" key="2">
    <source>
        <dbReference type="Proteomes" id="UP001234495"/>
    </source>
</evidence>
<sequence>MFFIKGMKTKTRKILNRNVLHKRYEDENEENPEQKCSS</sequence>
<accession>A0ABT9ZD37</accession>
<protein>
    <recommendedName>
        <fullName evidence="3">YpzI family protein</fullName>
    </recommendedName>
</protein>
<name>A0ABT9ZD37_9BACI</name>
<organism evidence="1 2">
    <name type="scientific">Metabacillus malikii</name>
    <dbReference type="NCBI Taxonomy" id="1504265"/>
    <lineage>
        <taxon>Bacteria</taxon>
        <taxon>Bacillati</taxon>
        <taxon>Bacillota</taxon>
        <taxon>Bacilli</taxon>
        <taxon>Bacillales</taxon>
        <taxon>Bacillaceae</taxon>
        <taxon>Metabacillus</taxon>
    </lineage>
</organism>
<evidence type="ECO:0000313" key="1">
    <source>
        <dbReference type="EMBL" id="MDQ0230172.1"/>
    </source>
</evidence>
<comment type="caution">
    <text evidence="1">The sequence shown here is derived from an EMBL/GenBank/DDBJ whole genome shotgun (WGS) entry which is preliminary data.</text>
</comment>
<evidence type="ECO:0008006" key="3">
    <source>
        <dbReference type="Google" id="ProtNLM"/>
    </source>
</evidence>